<dbReference type="RefSeq" id="XP_013231979.1">
    <property type="nucleotide sequence ID" value="XM_013376525.1"/>
</dbReference>
<evidence type="ECO:0000313" key="3">
    <source>
        <dbReference type="Proteomes" id="UP000030747"/>
    </source>
</evidence>
<dbReference type="AlphaFoldDB" id="U6KY17"/>
<sequence>MEGLPRLSALGRVSFHPVSSVGDFRRGGSVSFCPLFCHHFFAAEEKIIGFEKVQVRLFFTPTTFQVYVHLSGQVSSKAANPTKVRSKLLQQLTQQVPFPGRVCKTPAEFEQRIRE</sequence>
<dbReference type="InterPro" id="IPR016181">
    <property type="entry name" value="Acyl_CoA_acyltransferase"/>
</dbReference>
<reference evidence="2" key="2">
    <citation type="submission" date="2013-10" db="EMBL/GenBank/DDBJ databases">
        <authorList>
            <person name="Aslett M."/>
        </authorList>
    </citation>
    <scope>NUCLEOTIDE SEQUENCE [LARGE SCALE GENOMIC DNA]</scope>
    <source>
        <strain evidence="2">Houghton</strain>
    </source>
</reference>
<accession>U6KY17</accession>
<dbReference type="Proteomes" id="UP000030747">
    <property type="component" value="Unassembled WGS sequence"/>
</dbReference>
<protein>
    <recommendedName>
        <fullName evidence="1">Histone acetyl transferase HAT1 N-terminal domain-containing protein</fullName>
    </recommendedName>
</protein>
<dbReference type="InterPro" id="IPR037113">
    <property type="entry name" value="Hat1_N_sf"/>
</dbReference>
<gene>
    <name evidence="2" type="ORF">ETH_00036360</name>
</gene>
<dbReference type="InterPro" id="IPR019467">
    <property type="entry name" value="Hat1_N"/>
</dbReference>
<name>U6KY17_EIMTE</name>
<dbReference type="GO" id="GO:0006325">
    <property type="term" value="P:chromatin organization"/>
    <property type="evidence" value="ECO:0007669"/>
    <property type="project" value="InterPro"/>
</dbReference>
<feature type="domain" description="Histone acetyl transferase HAT1 N-terminal" evidence="1">
    <location>
        <begin position="12"/>
        <end position="114"/>
    </location>
</feature>
<proteinExistence type="predicted"/>
<dbReference type="Gene3D" id="3.90.360.10">
    <property type="entry name" value="Histone acetyl transferase 1 (HAT1), N-terminal domain"/>
    <property type="match status" value="1"/>
</dbReference>
<evidence type="ECO:0000259" key="1">
    <source>
        <dbReference type="Pfam" id="PF10394"/>
    </source>
</evidence>
<dbReference type="GeneID" id="25256313"/>
<evidence type="ECO:0000313" key="2">
    <source>
        <dbReference type="EMBL" id="CDJ41229.1"/>
    </source>
</evidence>
<dbReference type="VEuPathDB" id="ToxoDB:ETH_00036360"/>
<dbReference type="Pfam" id="PF10394">
    <property type="entry name" value="Hat1_N"/>
    <property type="match status" value="1"/>
</dbReference>
<organism evidence="2 3">
    <name type="scientific">Eimeria tenella</name>
    <name type="common">Coccidian parasite</name>
    <dbReference type="NCBI Taxonomy" id="5802"/>
    <lineage>
        <taxon>Eukaryota</taxon>
        <taxon>Sar</taxon>
        <taxon>Alveolata</taxon>
        <taxon>Apicomplexa</taxon>
        <taxon>Conoidasida</taxon>
        <taxon>Coccidia</taxon>
        <taxon>Eucoccidiorida</taxon>
        <taxon>Eimeriorina</taxon>
        <taxon>Eimeriidae</taxon>
        <taxon>Eimeria</taxon>
    </lineage>
</organism>
<feature type="non-terminal residue" evidence="2">
    <location>
        <position position="115"/>
    </location>
</feature>
<dbReference type="EMBL" id="HG675567">
    <property type="protein sequence ID" value="CDJ41229.1"/>
    <property type="molecule type" value="Genomic_DNA"/>
</dbReference>
<reference evidence="2" key="1">
    <citation type="submission" date="2013-10" db="EMBL/GenBank/DDBJ databases">
        <title>Genomic analysis of the causative agents of coccidiosis in chickens.</title>
        <authorList>
            <person name="Reid A.J."/>
            <person name="Blake D."/>
            <person name="Billington K."/>
            <person name="Browne H."/>
            <person name="Dunn M."/>
            <person name="Hung S."/>
            <person name="Kawahara F."/>
            <person name="Miranda-Saavedra D."/>
            <person name="Mourier T."/>
            <person name="Nagra H."/>
            <person name="Otto T.D."/>
            <person name="Rawlings N."/>
            <person name="Sanchez A."/>
            <person name="Sanders M."/>
            <person name="Subramaniam C."/>
            <person name="Tay Y."/>
            <person name="Dear P."/>
            <person name="Doerig C."/>
            <person name="Gruber A."/>
            <person name="Parkinson J."/>
            <person name="Shirley M."/>
            <person name="Wan K.L."/>
            <person name="Berriman M."/>
            <person name="Tomley F."/>
            <person name="Pain A."/>
        </authorList>
    </citation>
    <scope>NUCLEOTIDE SEQUENCE [LARGE SCALE GENOMIC DNA]</scope>
    <source>
        <strain evidence="2">Houghton</strain>
    </source>
</reference>
<keyword evidence="3" id="KW-1185">Reference proteome</keyword>
<dbReference type="SUPFAM" id="SSF55729">
    <property type="entry name" value="Acyl-CoA N-acyltransferases (Nat)"/>
    <property type="match status" value="1"/>
</dbReference>
<dbReference type="VEuPathDB" id="ToxoDB:ETH2_0102000"/>